<dbReference type="AlphaFoldDB" id="A0A8S2HV47"/>
<accession>A0A8S2HV47</accession>
<dbReference type="EMBL" id="CAJOBA010003653">
    <property type="protein sequence ID" value="CAF3688691.1"/>
    <property type="molecule type" value="Genomic_DNA"/>
</dbReference>
<protein>
    <submittedName>
        <fullName evidence="2">Uncharacterized protein</fullName>
    </submittedName>
</protein>
<evidence type="ECO:0000313" key="3">
    <source>
        <dbReference type="Proteomes" id="UP000682733"/>
    </source>
</evidence>
<dbReference type="Proteomes" id="UP000677228">
    <property type="component" value="Unassembled WGS sequence"/>
</dbReference>
<reference evidence="2" key="1">
    <citation type="submission" date="2021-02" db="EMBL/GenBank/DDBJ databases">
        <authorList>
            <person name="Nowell W R."/>
        </authorList>
    </citation>
    <scope>NUCLEOTIDE SEQUENCE</scope>
</reference>
<comment type="caution">
    <text evidence="2">The sequence shown here is derived from an EMBL/GenBank/DDBJ whole genome shotgun (WGS) entry which is preliminary data.</text>
</comment>
<evidence type="ECO:0000313" key="2">
    <source>
        <dbReference type="EMBL" id="CAF3688691.1"/>
    </source>
</evidence>
<name>A0A8S2HV47_9BILA</name>
<dbReference type="EMBL" id="CAJNOK010003652">
    <property type="protein sequence ID" value="CAF0909447.1"/>
    <property type="molecule type" value="Genomic_DNA"/>
</dbReference>
<sequence length="251" mass="29070">MNIIVHRFKSCKWLSDGDCRVSFDSRSGKIGIIYRPIQLAFINRMKELILKYTNEKSSAPYNQQQQQQQQNSSLYSLDDTLSVLGNSVYDLNATKENSSSYHAQMLSSHSVNGKTLQHERLFQNLNSTIQNSSCYSLQQQQQQQQQQWPQQRLSSLSRSSVPTFSSYYESLFQQFDTNLRPSNINIETFNIKHNDTSIIHKENKSDPESHVGFSDFIVDKYKNDYNSALKYTLIKHEYALKDNVPKLTDKG</sequence>
<evidence type="ECO:0000313" key="1">
    <source>
        <dbReference type="EMBL" id="CAF0909447.1"/>
    </source>
</evidence>
<dbReference type="Proteomes" id="UP000682733">
    <property type="component" value="Unassembled WGS sequence"/>
</dbReference>
<proteinExistence type="predicted"/>
<gene>
    <name evidence="1" type="ORF">OVA965_LOCUS10043</name>
    <name evidence="2" type="ORF">TMI583_LOCUS10039</name>
</gene>
<organism evidence="2 3">
    <name type="scientific">Didymodactylos carnosus</name>
    <dbReference type="NCBI Taxonomy" id="1234261"/>
    <lineage>
        <taxon>Eukaryota</taxon>
        <taxon>Metazoa</taxon>
        <taxon>Spiralia</taxon>
        <taxon>Gnathifera</taxon>
        <taxon>Rotifera</taxon>
        <taxon>Eurotatoria</taxon>
        <taxon>Bdelloidea</taxon>
        <taxon>Philodinida</taxon>
        <taxon>Philodinidae</taxon>
        <taxon>Didymodactylos</taxon>
    </lineage>
</organism>
<feature type="non-terminal residue" evidence="2">
    <location>
        <position position="1"/>
    </location>
</feature>